<feature type="transmembrane region" description="Helical" evidence="1">
    <location>
        <begin position="21"/>
        <end position="43"/>
    </location>
</feature>
<dbReference type="CDD" id="cd17039">
    <property type="entry name" value="Ubl_ubiquitin_like"/>
    <property type="match status" value="1"/>
</dbReference>
<dbReference type="AlphaFoldDB" id="A0A9Y1BNF6"/>
<dbReference type="GO" id="GO:0005737">
    <property type="term" value="C:cytoplasm"/>
    <property type="evidence" value="ECO:0007669"/>
    <property type="project" value="TreeGrafter"/>
</dbReference>
<dbReference type="SUPFAM" id="SSF69572">
    <property type="entry name" value="Activating enzymes of the ubiquitin-like proteins"/>
    <property type="match status" value="1"/>
</dbReference>
<evidence type="ECO:0000256" key="1">
    <source>
        <dbReference type="SAM" id="Phobius"/>
    </source>
</evidence>
<dbReference type="GO" id="GO:0032446">
    <property type="term" value="P:protein modification by small protein conjugation"/>
    <property type="evidence" value="ECO:0007669"/>
    <property type="project" value="TreeGrafter"/>
</dbReference>
<reference evidence="3" key="1">
    <citation type="journal article" date="2022" name="Nat. Microbiol.">
        <title>Unique mobile elements and scalable gene flow at the prokaryote-eukaryote boundary revealed by circularized Asgard archaea genomes.</title>
        <authorList>
            <person name="Wu F."/>
            <person name="Speth D.R."/>
            <person name="Philosof A."/>
            <person name="Cremiere A."/>
            <person name="Narayanan A."/>
            <person name="Barco R.A."/>
            <person name="Connon S.A."/>
            <person name="Amend J.P."/>
            <person name="Antoshechkin I.A."/>
            <person name="Orphan V.J."/>
        </authorList>
    </citation>
    <scope>NUCLEOTIDE SEQUENCE</scope>
    <source>
        <strain evidence="3">PR6</strain>
    </source>
</reference>
<gene>
    <name evidence="3" type="ORF">K9W46_07385</name>
</gene>
<dbReference type="GO" id="GO:0008641">
    <property type="term" value="F:ubiquitin-like modifier activating enzyme activity"/>
    <property type="evidence" value="ECO:0007669"/>
    <property type="project" value="InterPro"/>
</dbReference>
<protein>
    <submittedName>
        <fullName evidence="3">ThiF family adenylyltransferase</fullName>
    </submittedName>
</protein>
<keyword evidence="1" id="KW-1133">Transmembrane helix</keyword>
<dbReference type="GO" id="GO:0004792">
    <property type="term" value="F:thiosulfate-cyanide sulfurtransferase activity"/>
    <property type="evidence" value="ECO:0007669"/>
    <property type="project" value="TreeGrafter"/>
</dbReference>
<dbReference type="InterPro" id="IPR000594">
    <property type="entry name" value="ThiF_NAD_FAD-bd"/>
</dbReference>
<sequence length="334" mass="37400">MSKEGRYARQTLIPGWDQKKLNKSTAIVVGVGAIGSYVATILVSSGVKNLILIDFDTIEISNLNRQLLFRDKDIGKSKSEIAAIRLSELNPDINISFYHEKMQNVPISIYKKSDIIVACLDTFIGRRWINSLAVKINKPLILGGMFAFLGDVQVVLPKKTACFECQPLVAERELAQACTPFGEEREKDRKDKEEEAKLPSVATLSAIIGGIMAQEALKLLLNIGEPIKNYLFYDGLHNATTIIELARREKDCPTCGELYELEQVEFVVNKNNTIKELLVQLGLQFGLENPDIMIKGKILPHDSKIQELGIRNNMKVFVMDKNLASPIKLKLKIE</sequence>
<dbReference type="PANTHER" id="PTHR10953:SF102">
    <property type="entry name" value="ADENYLYLTRANSFERASE AND SULFURTRANSFERASE MOCS3"/>
    <property type="match status" value="1"/>
</dbReference>
<keyword evidence="3" id="KW-0548">Nucleotidyltransferase</keyword>
<keyword evidence="1" id="KW-0812">Transmembrane</keyword>
<organism evidence="3">
    <name type="scientific">Candidatus Heimdallarchaeum endolithica</name>
    <dbReference type="NCBI Taxonomy" id="2876572"/>
    <lineage>
        <taxon>Archaea</taxon>
        <taxon>Promethearchaeati</taxon>
        <taxon>Candidatus Heimdallarchaeota</taxon>
        <taxon>Candidatus Heimdallarchaeia (ex Rinke et al. 2021) (nom. nud.)</taxon>
        <taxon>Candidatus Heimdallarchaeales</taxon>
        <taxon>Candidatus Heimdallarchaeaceae</taxon>
        <taxon>Candidatus Heimdallarchaeum</taxon>
    </lineage>
</organism>
<keyword evidence="1" id="KW-0472">Membrane</keyword>
<dbReference type="Proteomes" id="UP001200513">
    <property type="component" value="Chromosome"/>
</dbReference>
<dbReference type="GO" id="GO:0016779">
    <property type="term" value="F:nucleotidyltransferase activity"/>
    <property type="evidence" value="ECO:0007669"/>
    <property type="project" value="UniProtKB-KW"/>
</dbReference>
<dbReference type="InterPro" id="IPR045886">
    <property type="entry name" value="ThiF/MoeB/HesA"/>
</dbReference>
<proteinExistence type="predicted"/>
<dbReference type="PANTHER" id="PTHR10953">
    <property type="entry name" value="UBIQUITIN-ACTIVATING ENZYME E1"/>
    <property type="match status" value="1"/>
</dbReference>
<accession>A0A9Y1BNF6</accession>
<dbReference type="InterPro" id="IPR035985">
    <property type="entry name" value="Ubiquitin-activating_enz"/>
</dbReference>
<dbReference type="EMBL" id="CP084167">
    <property type="protein sequence ID" value="UJG42228.1"/>
    <property type="molecule type" value="Genomic_DNA"/>
</dbReference>
<name>A0A9Y1BNF6_9ARCH</name>
<dbReference type="Gene3D" id="3.40.50.720">
    <property type="entry name" value="NAD(P)-binding Rossmann-like Domain"/>
    <property type="match status" value="1"/>
</dbReference>
<dbReference type="Pfam" id="PF00899">
    <property type="entry name" value="ThiF"/>
    <property type="match status" value="1"/>
</dbReference>
<evidence type="ECO:0000259" key="2">
    <source>
        <dbReference type="Pfam" id="PF00899"/>
    </source>
</evidence>
<keyword evidence="3" id="KW-0808">Transferase</keyword>
<evidence type="ECO:0000313" key="3">
    <source>
        <dbReference type="EMBL" id="UJG42228.1"/>
    </source>
</evidence>
<feature type="domain" description="THIF-type NAD/FAD binding fold" evidence="2">
    <location>
        <begin position="8"/>
        <end position="253"/>
    </location>
</feature>
<dbReference type="CDD" id="cd00757">
    <property type="entry name" value="ThiF_MoeB_HesA_family"/>
    <property type="match status" value="1"/>
</dbReference>